<reference evidence="1 2" key="1">
    <citation type="journal article" date="2019" name="Nat. Plants">
        <title>Genome sequencing of Musa balbisiana reveals subgenome evolution and function divergence in polyploid bananas.</title>
        <authorList>
            <person name="Yao X."/>
        </authorList>
    </citation>
    <scope>NUCLEOTIDE SEQUENCE [LARGE SCALE GENOMIC DNA]</scope>
    <source>
        <strain evidence="2">cv. DH-PKW</strain>
        <tissue evidence="1">Leaves</tissue>
    </source>
</reference>
<dbReference type="Proteomes" id="UP000317650">
    <property type="component" value="Chromosome 8"/>
</dbReference>
<name>A0A4S8K4J2_MUSBA</name>
<dbReference type="AlphaFoldDB" id="A0A4S8K4J2"/>
<keyword evidence="2" id="KW-1185">Reference proteome</keyword>
<comment type="caution">
    <text evidence="1">The sequence shown here is derived from an EMBL/GenBank/DDBJ whole genome shotgun (WGS) entry which is preliminary data.</text>
</comment>
<gene>
    <name evidence="1" type="ORF">C4D60_Mb08t17870</name>
</gene>
<dbReference type="EMBL" id="PYDT01000002">
    <property type="protein sequence ID" value="THU69766.1"/>
    <property type="molecule type" value="Genomic_DNA"/>
</dbReference>
<accession>A0A4S8K4J2</accession>
<protein>
    <submittedName>
        <fullName evidence="1">Uncharacterized protein</fullName>
    </submittedName>
</protein>
<organism evidence="1 2">
    <name type="scientific">Musa balbisiana</name>
    <name type="common">Banana</name>
    <dbReference type="NCBI Taxonomy" id="52838"/>
    <lineage>
        <taxon>Eukaryota</taxon>
        <taxon>Viridiplantae</taxon>
        <taxon>Streptophyta</taxon>
        <taxon>Embryophyta</taxon>
        <taxon>Tracheophyta</taxon>
        <taxon>Spermatophyta</taxon>
        <taxon>Magnoliopsida</taxon>
        <taxon>Liliopsida</taxon>
        <taxon>Zingiberales</taxon>
        <taxon>Musaceae</taxon>
        <taxon>Musa</taxon>
    </lineage>
</organism>
<sequence length="61" mass="7315">MAWDDGEAELGQWWWCLWGVEEEKLSGWFPFVDEDFLCSDTRGGERWGIRQAHIWIRSNIL</sequence>
<evidence type="ECO:0000313" key="1">
    <source>
        <dbReference type="EMBL" id="THU69766.1"/>
    </source>
</evidence>
<evidence type="ECO:0000313" key="2">
    <source>
        <dbReference type="Proteomes" id="UP000317650"/>
    </source>
</evidence>
<proteinExistence type="predicted"/>